<comment type="subunit">
    <text evidence="2">Homotrimer.</text>
</comment>
<accession>A0A2N5C7E3</accession>
<proteinExistence type="predicted"/>
<keyword evidence="8" id="KW-0626">Porin</keyword>
<dbReference type="RefSeq" id="WP_101683902.1">
    <property type="nucleotide sequence ID" value="NZ_PJRP01000013.1"/>
</dbReference>
<gene>
    <name evidence="13" type="ORF">CYJ10_23780</name>
</gene>
<sequence>MKKSLALFAVSALASTVSATVHAQSSITLYGVADAGIEFTTNAGRNGNSQTRLTSGNLSGSRWGLRGTEDLGQGLKAVFVLESGFDLDTGVSGQGGRLFGRNAYVGTESRFGTLLLGRQQTSLRDFANLYDPAALADRYGILSIAPEFGARADNSVKYIGQFGGLTASAFYAFQSNGNEVPGSNVFGRDFGAYVNYVTGPFSVGASYDDAHVGTPANQAPVIRRYSVAGTYATGPVKVFAGYRLAKALDGATLPGAQAANAGSNLYWLALGYKVTPAFSVTGAAYYQDFRSTGSDPWLFAVTGDYTLSKRTDLYASVSYALNKDKSYLGVNGYNNVSATTPVYNVEPGANQLGAVVGIRHRF</sequence>
<reference evidence="13 14" key="1">
    <citation type="submission" date="2017-12" db="EMBL/GenBank/DDBJ databases">
        <title>Genome sequence of the active heterotrophic nitrifier-denitrifier, Cupriavidus pauculus UM1.</title>
        <authorList>
            <person name="Putonti C."/>
            <person name="Castignetti D."/>
        </authorList>
    </citation>
    <scope>NUCLEOTIDE SEQUENCE [LARGE SCALE GENOMIC DNA]</scope>
    <source>
        <strain evidence="13 14">UM1</strain>
    </source>
</reference>
<keyword evidence="7" id="KW-0406">Ion transport</keyword>
<protein>
    <submittedName>
        <fullName evidence="13">Porin</fullName>
    </submittedName>
</protein>
<feature type="domain" description="Porin" evidence="12">
    <location>
        <begin position="9"/>
        <end position="324"/>
    </location>
</feature>
<evidence type="ECO:0000256" key="1">
    <source>
        <dbReference type="ARBA" id="ARBA00004571"/>
    </source>
</evidence>
<evidence type="ECO:0000256" key="3">
    <source>
        <dbReference type="ARBA" id="ARBA00022448"/>
    </source>
</evidence>
<keyword evidence="9" id="KW-0472">Membrane</keyword>
<dbReference type="PANTHER" id="PTHR34501:SF9">
    <property type="entry name" value="MAJOR OUTER MEMBRANE PROTEIN P.IA"/>
    <property type="match status" value="1"/>
</dbReference>
<name>A0A2N5C7E3_9BURK</name>
<dbReference type="PANTHER" id="PTHR34501">
    <property type="entry name" value="PROTEIN YDDL-RELATED"/>
    <property type="match status" value="1"/>
</dbReference>
<keyword evidence="5" id="KW-0812">Transmembrane</keyword>
<dbReference type="InterPro" id="IPR033900">
    <property type="entry name" value="Gram_neg_porin_domain"/>
</dbReference>
<dbReference type="Pfam" id="PF13609">
    <property type="entry name" value="Porin_4"/>
    <property type="match status" value="1"/>
</dbReference>
<evidence type="ECO:0000256" key="5">
    <source>
        <dbReference type="ARBA" id="ARBA00022692"/>
    </source>
</evidence>
<evidence type="ECO:0000259" key="12">
    <source>
        <dbReference type="Pfam" id="PF13609"/>
    </source>
</evidence>
<dbReference type="SUPFAM" id="SSF56935">
    <property type="entry name" value="Porins"/>
    <property type="match status" value="1"/>
</dbReference>
<dbReference type="InterPro" id="IPR050298">
    <property type="entry name" value="Gram-neg_bact_OMP"/>
</dbReference>
<keyword evidence="10" id="KW-0998">Cell outer membrane</keyword>
<evidence type="ECO:0000256" key="8">
    <source>
        <dbReference type="ARBA" id="ARBA00023114"/>
    </source>
</evidence>
<organism evidence="13 14">
    <name type="scientific">Cupriavidus pauculus</name>
    <dbReference type="NCBI Taxonomy" id="82633"/>
    <lineage>
        <taxon>Bacteria</taxon>
        <taxon>Pseudomonadati</taxon>
        <taxon>Pseudomonadota</taxon>
        <taxon>Betaproteobacteria</taxon>
        <taxon>Burkholderiales</taxon>
        <taxon>Burkholderiaceae</taxon>
        <taxon>Cupriavidus</taxon>
    </lineage>
</organism>
<evidence type="ECO:0000256" key="7">
    <source>
        <dbReference type="ARBA" id="ARBA00023065"/>
    </source>
</evidence>
<dbReference type="GO" id="GO:0009279">
    <property type="term" value="C:cell outer membrane"/>
    <property type="evidence" value="ECO:0007669"/>
    <property type="project" value="UniProtKB-SubCell"/>
</dbReference>
<keyword evidence="6 11" id="KW-0732">Signal</keyword>
<evidence type="ECO:0000313" key="13">
    <source>
        <dbReference type="EMBL" id="PLP98141.1"/>
    </source>
</evidence>
<dbReference type="GO" id="GO:0015288">
    <property type="term" value="F:porin activity"/>
    <property type="evidence" value="ECO:0007669"/>
    <property type="project" value="UniProtKB-KW"/>
</dbReference>
<dbReference type="CDD" id="cd00342">
    <property type="entry name" value="gram_neg_porins"/>
    <property type="match status" value="1"/>
</dbReference>
<comment type="subcellular location">
    <subcellularLocation>
        <location evidence="1">Cell outer membrane</location>
        <topology evidence="1">Multi-pass membrane protein</topology>
    </subcellularLocation>
</comment>
<dbReference type="Proteomes" id="UP000234341">
    <property type="component" value="Unassembled WGS sequence"/>
</dbReference>
<dbReference type="EMBL" id="PJRP01000013">
    <property type="protein sequence ID" value="PLP98141.1"/>
    <property type="molecule type" value="Genomic_DNA"/>
</dbReference>
<evidence type="ECO:0000256" key="2">
    <source>
        <dbReference type="ARBA" id="ARBA00011233"/>
    </source>
</evidence>
<evidence type="ECO:0000256" key="9">
    <source>
        <dbReference type="ARBA" id="ARBA00023136"/>
    </source>
</evidence>
<dbReference type="AlphaFoldDB" id="A0A2N5C7E3"/>
<evidence type="ECO:0000313" key="14">
    <source>
        <dbReference type="Proteomes" id="UP000234341"/>
    </source>
</evidence>
<dbReference type="GO" id="GO:0046930">
    <property type="term" value="C:pore complex"/>
    <property type="evidence" value="ECO:0007669"/>
    <property type="project" value="UniProtKB-KW"/>
</dbReference>
<feature type="chain" id="PRO_5015008378" evidence="11">
    <location>
        <begin position="24"/>
        <end position="362"/>
    </location>
</feature>
<dbReference type="Gene3D" id="2.40.160.10">
    <property type="entry name" value="Porin"/>
    <property type="match status" value="1"/>
</dbReference>
<evidence type="ECO:0000256" key="4">
    <source>
        <dbReference type="ARBA" id="ARBA00022452"/>
    </source>
</evidence>
<feature type="signal peptide" evidence="11">
    <location>
        <begin position="1"/>
        <end position="23"/>
    </location>
</feature>
<evidence type="ECO:0000256" key="10">
    <source>
        <dbReference type="ARBA" id="ARBA00023237"/>
    </source>
</evidence>
<evidence type="ECO:0000256" key="11">
    <source>
        <dbReference type="SAM" id="SignalP"/>
    </source>
</evidence>
<evidence type="ECO:0000256" key="6">
    <source>
        <dbReference type="ARBA" id="ARBA00022729"/>
    </source>
</evidence>
<keyword evidence="4" id="KW-1134">Transmembrane beta strand</keyword>
<comment type="caution">
    <text evidence="13">The sequence shown here is derived from an EMBL/GenBank/DDBJ whole genome shotgun (WGS) entry which is preliminary data.</text>
</comment>
<dbReference type="InterPro" id="IPR023614">
    <property type="entry name" value="Porin_dom_sf"/>
</dbReference>
<dbReference type="OrthoDB" id="8952625at2"/>
<dbReference type="GO" id="GO:0006811">
    <property type="term" value="P:monoatomic ion transport"/>
    <property type="evidence" value="ECO:0007669"/>
    <property type="project" value="UniProtKB-KW"/>
</dbReference>
<keyword evidence="3" id="KW-0813">Transport</keyword>